<evidence type="ECO:0000256" key="2">
    <source>
        <dbReference type="PIRSR" id="PIRSR613078-1"/>
    </source>
</evidence>
<dbReference type="GO" id="GO:0004331">
    <property type="term" value="F:fructose-2,6-bisphosphate 2-phosphatase activity"/>
    <property type="evidence" value="ECO:0007669"/>
    <property type="project" value="TreeGrafter"/>
</dbReference>
<dbReference type="GO" id="GO:0043456">
    <property type="term" value="P:regulation of pentose-phosphate shunt"/>
    <property type="evidence" value="ECO:0007669"/>
    <property type="project" value="TreeGrafter"/>
</dbReference>
<evidence type="ECO:0000313" key="5">
    <source>
        <dbReference type="Proteomes" id="UP000823915"/>
    </source>
</evidence>
<comment type="caution">
    <text evidence="4">The sequence shown here is derived from an EMBL/GenBank/DDBJ whole genome shotgun (WGS) entry which is preliminary data.</text>
</comment>
<feature type="binding site" evidence="3">
    <location>
        <begin position="7"/>
        <end position="14"/>
    </location>
    <ligand>
        <name>substrate</name>
    </ligand>
</feature>
<dbReference type="GO" id="GO:0005829">
    <property type="term" value="C:cytosol"/>
    <property type="evidence" value="ECO:0007669"/>
    <property type="project" value="TreeGrafter"/>
</dbReference>
<dbReference type="Proteomes" id="UP000823915">
    <property type="component" value="Unassembled WGS sequence"/>
</dbReference>
<dbReference type="Gene3D" id="3.40.30.10">
    <property type="entry name" value="Glutaredoxin"/>
    <property type="match status" value="1"/>
</dbReference>
<reference evidence="4" key="1">
    <citation type="journal article" date="2021" name="PeerJ">
        <title>Extensive microbial diversity within the chicken gut microbiome revealed by metagenomics and culture.</title>
        <authorList>
            <person name="Gilroy R."/>
            <person name="Ravi A."/>
            <person name="Getino M."/>
            <person name="Pursley I."/>
            <person name="Horton D.L."/>
            <person name="Alikhan N.F."/>
            <person name="Baker D."/>
            <person name="Gharbi K."/>
            <person name="Hall N."/>
            <person name="Watson M."/>
            <person name="Adriaenssens E.M."/>
            <person name="Foster-Nyarko E."/>
            <person name="Jarju S."/>
            <person name="Secka A."/>
            <person name="Antonio M."/>
            <person name="Oren A."/>
            <person name="Chaudhuri R.R."/>
            <person name="La Ragione R."/>
            <person name="Hildebrand F."/>
            <person name="Pallen M.J."/>
        </authorList>
    </citation>
    <scope>NUCLEOTIDE SEQUENCE</scope>
    <source>
        <strain evidence="4">1282</strain>
    </source>
</reference>
<keyword evidence="1" id="KW-0378">Hydrolase</keyword>
<dbReference type="Gene3D" id="3.40.50.1240">
    <property type="entry name" value="Phosphoglycerate mutase-like"/>
    <property type="match status" value="1"/>
</dbReference>
<dbReference type="AlphaFoldDB" id="A0A9D1YCF6"/>
<evidence type="ECO:0000256" key="1">
    <source>
        <dbReference type="ARBA" id="ARBA00022801"/>
    </source>
</evidence>
<dbReference type="PROSITE" id="PS00175">
    <property type="entry name" value="PG_MUTASE"/>
    <property type="match status" value="1"/>
</dbReference>
<dbReference type="InterPro" id="IPR001345">
    <property type="entry name" value="PG/BPGM_mutase_AS"/>
</dbReference>
<dbReference type="Pfam" id="PF00300">
    <property type="entry name" value="His_Phos_1"/>
    <property type="match status" value="1"/>
</dbReference>
<evidence type="ECO:0000313" key="4">
    <source>
        <dbReference type="EMBL" id="HIY26165.1"/>
    </source>
</evidence>
<dbReference type="CDD" id="cd07067">
    <property type="entry name" value="HP_PGM_like"/>
    <property type="match status" value="1"/>
</dbReference>
<organism evidence="4 5">
    <name type="scientific">Candidatus Acutalibacter pullistercoris</name>
    <dbReference type="NCBI Taxonomy" id="2838418"/>
    <lineage>
        <taxon>Bacteria</taxon>
        <taxon>Bacillati</taxon>
        <taxon>Bacillota</taxon>
        <taxon>Clostridia</taxon>
        <taxon>Eubacteriales</taxon>
        <taxon>Acutalibacteraceae</taxon>
        <taxon>Acutalibacter</taxon>
    </lineage>
</organism>
<dbReference type="SUPFAM" id="SSF53254">
    <property type="entry name" value="Phosphoglycerate mutase-like"/>
    <property type="match status" value="1"/>
</dbReference>
<feature type="binding site" evidence="3">
    <location>
        <begin position="81"/>
        <end position="84"/>
    </location>
    <ligand>
        <name>substrate</name>
    </ligand>
</feature>
<evidence type="ECO:0000256" key="3">
    <source>
        <dbReference type="PIRSR" id="PIRSR613078-2"/>
    </source>
</evidence>
<dbReference type="PANTHER" id="PTHR46517:SF1">
    <property type="entry name" value="FRUCTOSE-2,6-BISPHOSPHATASE TIGAR"/>
    <property type="match status" value="1"/>
</dbReference>
<name>A0A9D1YCF6_9FIRM</name>
<feature type="active site" description="Tele-phosphohistidine intermediate" evidence="2">
    <location>
        <position position="8"/>
    </location>
</feature>
<protein>
    <submittedName>
        <fullName evidence="4">Histidine phosphatase family protein</fullName>
    </submittedName>
</protein>
<dbReference type="InterPro" id="IPR029033">
    <property type="entry name" value="His_PPase_superfam"/>
</dbReference>
<dbReference type="InterPro" id="IPR051695">
    <property type="entry name" value="Phosphoglycerate_Mutase"/>
</dbReference>
<dbReference type="GO" id="GO:0045820">
    <property type="term" value="P:negative regulation of glycolytic process"/>
    <property type="evidence" value="ECO:0007669"/>
    <property type="project" value="TreeGrafter"/>
</dbReference>
<reference evidence="4" key="2">
    <citation type="submission" date="2021-04" db="EMBL/GenBank/DDBJ databases">
        <authorList>
            <person name="Gilroy R."/>
        </authorList>
    </citation>
    <scope>NUCLEOTIDE SEQUENCE</scope>
    <source>
        <strain evidence="4">1282</strain>
    </source>
</reference>
<dbReference type="SMART" id="SM00855">
    <property type="entry name" value="PGAM"/>
    <property type="match status" value="1"/>
</dbReference>
<feature type="active site" description="Proton donor/acceptor" evidence="2">
    <location>
        <position position="81"/>
    </location>
</feature>
<dbReference type="EMBL" id="DXDU01000052">
    <property type="protein sequence ID" value="HIY26165.1"/>
    <property type="molecule type" value="Genomic_DNA"/>
</dbReference>
<proteinExistence type="predicted"/>
<gene>
    <name evidence="4" type="ORF">H9838_03220</name>
</gene>
<sequence length="277" mass="30706">MKLYVTRHGETAWNAENIVCGTTDLPLNDTGRAQALETGAQLADTPLDLVVCSPMLRARQTAELISQGRDLPLLLDPRLREQDYGEYEGGSRFDEGFLAHKKSFATRYPGGESHMVTGRRVYGFLEDAARAWPDQRVLVVCHGGVCRVIESYFHDMTNEEYFCFSMGNCEVREYDLSLAQSFGEGEVTFYGTYTCPDCREALSLFAEQGFTGYRYVEITESTRALKEFLRLRDTRAELGPARSAGKLGVPCFLFPDGALTLDPAACLEKAGQGTGAL</sequence>
<dbReference type="InterPro" id="IPR013078">
    <property type="entry name" value="His_Pase_superF_clade-1"/>
</dbReference>
<accession>A0A9D1YCF6</accession>
<dbReference type="PANTHER" id="PTHR46517">
    <property type="entry name" value="FRUCTOSE-2,6-BISPHOSPHATASE TIGAR"/>
    <property type="match status" value="1"/>
</dbReference>
<feature type="binding site" evidence="3">
    <location>
        <position position="57"/>
    </location>
    <ligand>
        <name>substrate</name>
    </ligand>
</feature>